<evidence type="ECO:0000313" key="9">
    <source>
        <dbReference type="EMBL" id="OUP61622.1"/>
    </source>
</evidence>
<evidence type="ECO:0000256" key="6">
    <source>
        <dbReference type="ARBA" id="ARBA00023136"/>
    </source>
</evidence>
<dbReference type="Gene3D" id="1.10.3720.10">
    <property type="entry name" value="MetI-like"/>
    <property type="match status" value="1"/>
</dbReference>
<evidence type="ECO:0000256" key="7">
    <source>
        <dbReference type="RuleBase" id="RU363032"/>
    </source>
</evidence>
<dbReference type="GO" id="GO:0055085">
    <property type="term" value="P:transmembrane transport"/>
    <property type="evidence" value="ECO:0007669"/>
    <property type="project" value="InterPro"/>
</dbReference>
<gene>
    <name evidence="9" type="ORF">B5F14_01330</name>
</gene>
<feature type="transmembrane region" description="Helical" evidence="7">
    <location>
        <begin position="12"/>
        <end position="31"/>
    </location>
</feature>
<comment type="similarity">
    <text evidence="7">Belongs to the binding-protein-dependent transport system permease family.</text>
</comment>
<proteinExistence type="inferred from homology"/>
<feature type="transmembrane region" description="Helical" evidence="7">
    <location>
        <begin position="220"/>
        <end position="238"/>
    </location>
</feature>
<evidence type="ECO:0000259" key="8">
    <source>
        <dbReference type="PROSITE" id="PS50928"/>
    </source>
</evidence>
<keyword evidence="5 7" id="KW-1133">Transmembrane helix</keyword>
<comment type="subcellular location">
    <subcellularLocation>
        <location evidence="1 7">Cell membrane</location>
        <topology evidence="1 7">Multi-pass membrane protein</topology>
    </subcellularLocation>
</comment>
<organism evidence="9 10">
    <name type="scientific">Faecalitalea cylindroides</name>
    <dbReference type="NCBI Taxonomy" id="39483"/>
    <lineage>
        <taxon>Bacteria</taxon>
        <taxon>Bacillati</taxon>
        <taxon>Bacillota</taxon>
        <taxon>Erysipelotrichia</taxon>
        <taxon>Erysipelotrichales</taxon>
        <taxon>Erysipelotrichaceae</taxon>
        <taxon>Faecalitalea</taxon>
    </lineage>
</organism>
<dbReference type="PANTHER" id="PTHR30193:SF41">
    <property type="entry name" value="DIACETYLCHITOBIOSE UPTAKE SYSTEM PERMEASE PROTEIN NGCF"/>
    <property type="match status" value="1"/>
</dbReference>
<name>A0A1Y4M4J8_9FIRM</name>
<feature type="transmembrane region" description="Helical" evidence="7">
    <location>
        <begin position="72"/>
        <end position="95"/>
    </location>
</feature>
<dbReference type="CDD" id="cd06261">
    <property type="entry name" value="TM_PBP2"/>
    <property type="match status" value="1"/>
</dbReference>
<protein>
    <submittedName>
        <fullName evidence="9">ABC transporter permease</fullName>
    </submittedName>
</protein>
<dbReference type="RefSeq" id="WP_087158083.1">
    <property type="nucleotide sequence ID" value="NZ_JACJKM010000003.1"/>
</dbReference>
<accession>A0A1Y4M4J8</accession>
<dbReference type="AlphaFoldDB" id="A0A1Y4M4J8"/>
<dbReference type="InterPro" id="IPR000515">
    <property type="entry name" value="MetI-like"/>
</dbReference>
<dbReference type="EMBL" id="NFKM01000002">
    <property type="protein sequence ID" value="OUP61622.1"/>
    <property type="molecule type" value="Genomic_DNA"/>
</dbReference>
<dbReference type="InterPro" id="IPR035906">
    <property type="entry name" value="MetI-like_sf"/>
</dbReference>
<evidence type="ECO:0000256" key="3">
    <source>
        <dbReference type="ARBA" id="ARBA00022475"/>
    </source>
</evidence>
<dbReference type="Pfam" id="PF00528">
    <property type="entry name" value="BPD_transp_1"/>
    <property type="match status" value="1"/>
</dbReference>
<evidence type="ECO:0000313" key="10">
    <source>
        <dbReference type="Proteomes" id="UP000195447"/>
    </source>
</evidence>
<evidence type="ECO:0000256" key="2">
    <source>
        <dbReference type="ARBA" id="ARBA00022448"/>
    </source>
</evidence>
<feature type="transmembrane region" description="Helical" evidence="7">
    <location>
        <begin position="258"/>
        <end position="282"/>
    </location>
</feature>
<keyword evidence="2 7" id="KW-0813">Transport</keyword>
<dbReference type="Proteomes" id="UP000195447">
    <property type="component" value="Unassembled WGS sequence"/>
</dbReference>
<feature type="transmembrane region" description="Helical" evidence="7">
    <location>
        <begin position="157"/>
        <end position="176"/>
    </location>
</feature>
<comment type="caution">
    <text evidence="9">The sequence shown here is derived from an EMBL/GenBank/DDBJ whole genome shotgun (WGS) entry which is preliminary data.</text>
</comment>
<reference evidence="10" key="1">
    <citation type="submission" date="2017-04" db="EMBL/GenBank/DDBJ databases">
        <title>Function of individual gut microbiota members based on whole genome sequencing of pure cultures obtained from chicken caecum.</title>
        <authorList>
            <person name="Medvecky M."/>
            <person name="Cejkova D."/>
            <person name="Polansky O."/>
            <person name="Karasova D."/>
            <person name="Kubasova T."/>
            <person name="Cizek A."/>
            <person name="Rychlik I."/>
        </authorList>
    </citation>
    <scope>NUCLEOTIDE SEQUENCE [LARGE SCALE GENOMIC DNA]</scope>
    <source>
        <strain evidence="10">An178</strain>
    </source>
</reference>
<keyword evidence="10" id="KW-1185">Reference proteome</keyword>
<evidence type="ECO:0000256" key="1">
    <source>
        <dbReference type="ARBA" id="ARBA00004651"/>
    </source>
</evidence>
<dbReference type="PROSITE" id="PS50928">
    <property type="entry name" value="ABC_TM1"/>
    <property type="match status" value="1"/>
</dbReference>
<keyword evidence="3" id="KW-1003">Cell membrane</keyword>
<evidence type="ECO:0000256" key="4">
    <source>
        <dbReference type="ARBA" id="ARBA00022692"/>
    </source>
</evidence>
<evidence type="ECO:0000256" key="5">
    <source>
        <dbReference type="ARBA" id="ARBA00022989"/>
    </source>
</evidence>
<dbReference type="InterPro" id="IPR051393">
    <property type="entry name" value="ABC_transporter_permease"/>
</dbReference>
<dbReference type="SUPFAM" id="SSF161098">
    <property type="entry name" value="MetI-like"/>
    <property type="match status" value="1"/>
</dbReference>
<dbReference type="PANTHER" id="PTHR30193">
    <property type="entry name" value="ABC TRANSPORTER PERMEASE PROTEIN"/>
    <property type="match status" value="1"/>
</dbReference>
<keyword evidence="6 7" id="KW-0472">Membrane</keyword>
<keyword evidence="4 7" id="KW-0812">Transmembrane</keyword>
<feature type="domain" description="ABC transmembrane type-1" evidence="8">
    <location>
        <begin position="69"/>
        <end position="282"/>
    </location>
</feature>
<dbReference type="GO" id="GO:0005886">
    <property type="term" value="C:plasma membrane"/>
    <property type="evidence" value="ECO:0007669"/>
    <property type="project" value="UniProtKB-SubCell"/>
</dbReference>
<sequence>MNKKKAQSRFVFACLAPAVILVFIFMVIPTIDVFKTAFFKKSNFVSEATFAGFFNFKVLFNDMRFIEAMQNTILYVVLITIITLILAVLFATLLTRENFVGKNFFRVIFYIPNILSIVVIAGIFSAIYQPTNGILNTFLGMIGLDFLQQQWMGNPDIINYSIIAALIWQAIGYYMVMYMSSMTSIPENLYEAASLEGAGKVKQFFMITLPLIWDNIRTTLTFFVISTINLSFMFVQLTSEGNLGSEVALNYMYNNAFAGKYGFGMAIGVCIFVFSFALSAIINKVTEREILQY</sequence>
<feature type="transmembrane region" description="Helical" evidence="7">
    <location>
        <begin position="107"/>
        <end position="127"/>
    </location>
</feature>